<evidence type="ECO:0000313" key="1">
    <source>
        <dbReference type="EMBL" id="QJC54497.1"/>
    </source>
</evidence>
<accession>A0A6H2H4B3</accession>
<dbReference type="KEGG" id="palr:HGI30_20105"/>
<dbReference type="InterPro" id="IPR049253">
    <property type="entry name" value="DUF6886"/>
</dbReference>
<dbReference type="EMBL" id="CP051428">
    <property type="protein sequence ID" value="QJC54497.1"/>
    <property type="molecule type" value="Genomic_DNA"/>
</dbReference>
<proteinExistence type="predicted"/>
<keyword evidence="2" id="KW-1185">Reference proteome</keyword>
<organism evidence="1 2">
    <name type="scientific">Paenibacillus albicereus</name>
    <dbReference type="NCBI Taxonomy" id="2726185"/>
    <lineage>
        <taxon>Bacteria</taxon>
        <taxon>Bacillati</taxon>
        <taxon>Bacillota</taxon>
        <taxon>Bacilli</taxon>
        <taxon>Bacillales</taxon>
        <taxon>Paenibacillaceae</taxon>
        <taxon>Paenibacillus</taxon>
    </lineage>
</organism>
<dbReference type="Pfam" id="PF21820">
    <property type="entry name" value="DUF6886"/>
    <property type="match status" value="1"/>
</dbReference>
<gene>
    <name evidence="1" type="ORF">HGI30_20105</name>
</gene>
<dbReference type="Proteomes" id="UP000502136">
    <property type="component" value="Chromosome"/>
</dbReference>
<evidence type="ECO:0000313" key="2">
    <source>
        <dbReference type="Proteomes" id="UP000502136"/>
    </source>
</evidence>
<protein>
    <submittedName>
        <fullName evidence="1">Uncharacterized protein</fullName>
    </submittedName>
</protein>
<dbReference type="AlphaFoldDB" id="A0A6H2H4B3"/>
<name>A0A6H2H4B3_9BACL</name>
<reference evidence="1 2" key="1">
    <citation type="submission" date="2020-04" db="EMBL/GenBank/DDBJ databases">
        <title>Novel Paenibacillus strain UniB2 isolated from commercial digestive syrup.</title>
        <authorList>
            <person name="Thorat V."/>
            <person name="Kirdat K."/>
            <person name="Tiwarekar B."/>
            <person name="Yadav A."/>
        </authorList>
    </citation>
    <scope>NUCLEOTIDE SEQUENCE [LARGE SCALE GENOMIC DNA]</scope>
    <source>
        <strain evidence="1 2">UniB2</strain>
    </source>
</reference>
<sequence length="174" mass="19751">MRKLYHFSEESGIDVFRPRVKANRTELPPVVWAVDEEREFTFWVPRACPRIVYWRSEGMSAEDERRFFGTTSAPAVMAVESGWLERIQSAALYRYELPADGFERFDEIAGYSISRVEKVPSSVTRMTGLLERLAASGIELRLTPSLHPLREALLGSTVTRFGIHQFGNASPPLA</sequence>